<dbReference type="EC" id="2.3.1.54" evidence="1"/>
<organism evidence="1 2">
    <name type="scientific">Rodentibacter pneumotropicus</name>
    <dbReference type="NCBI Taxonomy" id="758"/>
    <lineage>
        <taxon>Bacteria</taxon>
        <taxon>Pseudomonadati</taxon>
        <taxon>Pseudomonadota</taxon>
        <taxon>Gammaproteobacteria</taxon>
        <taxon>Pasteurellales</taxon>
        <taxon>Pasteurellaceae</taxon>
        <taxon>Rodentibacter</taxon>
    </lineage>
</organism>
<name>A0A3S4UBR6_9PAST</name>
<sequence>MSELSEAQKVAWTGFTDGDWQKNVNVRDFIQKTILRMKAMILS</sequence>
<dbReference type="KEGG" id="rpne:NCTC8284_03641"/>
<dbReference type="GO" id="GO:0008861">
    <property type="term" value="F:formate C-acetyltransferase activity"/>
    <property type="evidence" value="ECO:0007669"/>
    <property type="project" value="UniProtKB-EC"/>
</dbReference>
<dbReference type="AlphaFoldDB" id="A0A3S4UBR6"/>
<keyword evidence="1" id="KW-0808">Transferase</keyword>
<proteinExistence type="predicted"/>
<evidence type="ECO:0000313" key="1">
    <source>
        <dbReference type="EMBL" id="VEH68408.1"/>
    </source>
</evidence>
<gene>
    <name evidence="1" type="primary">pflB_3</name>
    <name evidence="1" type="ORF">NCTC8284_03641</name>
</gene>
<keyword evidence="1" id="KW-0012">Acyltransferase</keyword>
<dbReference type="Proteomes" id="UP000278733">
    <property type="component" value="Chromosome"/>
</dbReference>
<dbReference type="EMBL" id="LR134405">
    <property type="protein sequence ID" value="VEH68408.1"/>
    <property type="molecule type" value="Genomic_DNA"/>
</dbReference>
<protein>
    <submittedName>
        <fullName evidence="1">Protein PflB</fullName>
        <ecNumber evidence="1">2.3.1.54</ecNumber>
    </submittedName>
</protein>
<accession>A0A3S4UBR6</accession>
<evidence type="ECO:0000313" key="2">
    <source>
        <dbReference type="Proteomes" id="UP000278733"/>
    </source>
</evidence>
<reference evidence="1 2" key="1">
    <citation type="submission" date="2018-12" db="EMBL/GenBank/DDBJ databases">
        <authorList>
            <consortium name="Pathogen Informatics"/>
        </authorList>
    </citation>
    <scope>NUCLEOTIDE SEQUENCE [LARGE SCALE GENOMIC DNA]</scope>
    <source>
        <strain evidence="1 2">NCTC8284</strain>
    </source>
</reference>